<evidence type="ECO:0000259" key="4">
    <source>
        <dbReference type="Pfam" id="PF17034"/>
    </source>
</evidence>
<evidence type="ECO:0000259" key="5">
    <source>
        <dbReference type="Pfam" id="PF21719"/>
    </source>
</evidence>
<reference evidence="8" key="1">
    <citation type="submission" date="2012-12" db="EMBL/GenBank/DDBJ databases">
        <authorList>
            <person name="Hellsten U."/>
            <person name="Grimwood J."/>
            <person name="Chapman J.A."/>
            <person name="Shapiro H."/>
            <person name="Aerts A."/>
            <person name="Otillar R.P."/>
            <person name="Terry A.Y."/>
            <person name="Boore J.L."/>
            <person name="Simakov O."/>
            <person name="Marletaz F."/>
            <person name="Cho S.-J."/>
            <person name="Edsinger-Gonzales E."/>
            <person name="Havlak P."/>
            <person name="Kuo D.-H."/>
            <person name="Larsson T."/>
            <person name="Lv J."/>
            <person name="Arendt D."/>
            <person name="Savage R."/>
            <person name="Osoegawa K."/>
            <person name="de Jong P."/>
            <person name="Lindberg D.R."/>
            <person name="Seaver E.C."/>
            <person name="Weisblat D.A."/>
            <person name="Putnam N.H."/>
            <person name="Grigoriev I.V."/>
            <person name="Rokhsar D.S."/>
        </authorList>
    </citation>
    <scope>NUCLEOTIDE SEQUENCE</scope>
    <source>
        <strain evidence="8">I ESC-2004</strain>
    </source>
</reference>
<dbReference type="Proteomes" id="UP000014760">
    <property type="component" value="Unassembled WGS sequence"/>
</dbReference>
<dbReference type="Gene3D" id="2.130.10.10">
    <property type="entry name" value="YVTN repeat-like/Quinoprotein amine dehydrogenase"/>
    <property type="match status" value="1"/>
</dbReference>
<dbReference type="SUPFAM" id="SSF50978">
    <property type="entry name" value="WD40 repeat-like"/>
    <property type="match status" value="1"/>
</dbReference>
<comment type="similarity">
    <text evidence="1">Belongs to the WD repeat mio family.</text>
</comment>
<dbReference type="InterPro" id="IPR036322">
    <property type="entry name" value="WD40_repeat_dom_sf"/>
</dbReference>
<proteinExistence type="inferred from homology"/>
<dbReference type="HOGENOM" id="CLU_005843_1_0_1"/>
<dbReference type="InterPro" id="IPR049092">
    <property type="entry name" value="MIOS_a-sol"/>
</dbReference>
<keyword evidence="8" id="KW-1185">Reference proteome</keyword>
<dbReference type="PANTHER" id="PTHR16453">
    <property type="entry name" value="WD40 DOMAIN-CONTAINING PROTEIN MIO FAMILY MEMBER"/>
    <property type="match status" value="1"/>
</dbReference>
<dbReference type="EnsemblMetazoa" id="CapteT157856">
    <property type="protein sequence ID" value="CapteP157856"/>
    <property type="gene ID" value="CapteG157856"/>
</dbReference>
<evidence type="ECO:0000313" key="8">
    <source>
        <dbReference type="Proteomes" id="UP000014760"/>
    </source>
</evidence>
<dbReference type="Pfam" id="PF21719">
    <property type="entry name" value="MIOS_a-sol"/>
    <property type="match status" value="1"/>
</dbReference>
<evidence type="ECO:0000313" key="6">
    <source>
        <dbReference type="EMBL" id="ELU15458.1"/>
    </source>
</evidence>
<dbReference type="GO" id="GO:0005737">
    <property type="term" value="C:cytoplasm"/>
    <property type="evidence" value="ECO:0007669"/>
    <property type="project" value="TreeGrafter"/>
</dbReference>
<evidence type="ECO:0000313" key="7">
    <source>
        <dbReference type="EnsemblMetazoa" id="CapteP157856"/>
    </source>
</evidence>
<accession>R7V9C9</accession>
<dbReference type="FunCoup" id="R7V9C9">
    <property type="interactions" value="1393"/>
</dbReference>
<reference evidence="6 8" key="2">
    <citation type="journal article" date="2013" name="Nature">
        <title>Insights into bilaterian evolution from three spiralian genomes.</title>
        <authorList>
            <person name="Simakov O."/>
            <person name="Marletaz F."/>
            <person name="Cho S.J."/>
            <person name="Edsinger-Gonzales E."/>
            <person name="Havlak P."/>
            <person name="Hellsten U."/>
            <person name="Kuo D.H."/>
            <person name="Larsson T."/>
            <person name="Lv J."/>
            <person name="Arendt D."/>
            <person name="Savage R."/>
            <person name="Osoegawa K."/>
            <person name="de Jong P."/>
            <person name="Grimwood J."/>
            <person name="Chapman J.A."/>
            <person name="Shapiro H."/>
            <person name="Aerts A."/>
            <person name="Otillar R.P."/>
            <person name="Terry A.Y."/>
            <person name="Boore J.L."/>
            <person name="Grigoriev I.V."/>
            <person name="Lindberg D.R."/>
            <person name="Seaver E.C."/>
            <person name="Weisblat D.A."/>
            <person name="Putnam N.H."/>
            <person name="Rokhsar D.S."/>
        </authorList>
    </citation>
    <scope>NUCLEOTIDE SEQUENCE</scope>
    <source>
        <strain evidence="6 8">I ESC-2004</strain>
    </source>
</reference>
<organism evidence="6">
    <name type="scientific">Capitella teleta</name>
    <name type="common">Polychaete worm</name>
    <dbReference type="NCBI Taxonomy" id="283909"/>
    <lineage>
        <taxon>Eukaryota</taxon>
        <taxon>Metazoa</taxon>
        <taxon>Spiralia</taxon>
        <taxon>Lophotrochozoa</taxon>
        <taxon>Annelida</taxon>
        <taxon>Polychaeta</taxon>
        <taxon>Sedentaria</taxon>
        <taxon>Scolecida</taxon>
        <taxon>Capitellidae</taxon>
        <taxon>Capitella</taxon>
    </lineage>
</organism>
<dbReference type="PANTHER" id="PTHR16453:SF9">
    <property type="entry name" value="GATOR COMPLEX PROTEIN MIOS"/>
    <property type="match status" value="1"/>
</dbReference>
<sequence>MAGHKADILWSPNQDDKFLIFGSELALYKVDNKRDEASLKGMKISDEHWANLICVNSSPENQYMKCLAWYPHKEPDNMIAVGLANGKVLLQSFAKGGSADPQNLIGREFVPKHARPCNYLAWHPTMPNLLAQGLEKYRADCCTLVWDINTKYESSLSSDMRKYSASGLDTMAPKPYIELGHSETSLSFAWFPTAPFFVTGMNNKFLRIYDLRDITRPQSIAYTKNVYGIKVDPHFNHRLASFHEVRDYFSYFYKFFASFTVTHVLTLTESKQVTKISWSPTRSGLLACLTKDSPIIKLYDIQSTPVGSDELEPAVIEKIVQPIPLQAVASFDWHPSDENRMLSISPTAAVKDLRIFERIAIDWSADVHLTWGCGRLTKQINCVQLCEEAADDISIRMKRRALKGYGLYDEPWQNIKHVTDEPRLRNLWTTEENQLVATSTVVALGTTPPIPAATPLYGVKQILNGTSGDLRSEVDYWQWHGIEGYKFRARKTFKSEARSKALELCGWAYDKESASLQLIERLEKDASYERAAAIAIFSLKLRRAIQVLKSAAVLTQGWFNYSMVAMALSGFSDDKNTLWKEMCSSLSSQLTSPYLRAMFSFLTSDSETYLHILNETGLEISDKVALACMYLPDAKLTEYVDDLSRSLSASGNLDGILLTGLTTDSLDLFGQYVDITGDVQSVSLALVQGHCDPELAHDPRVSTWIDCYRGLLDNWRMWHQRAEFDVFRNSTNAPHHPPPPQVYVSCNFCGKSISSASQSNRSRHFMYGSGLAHKSKVSSCPGCRKPLPRCALCLINMGTSAGTGKPRPPDATDDDNHKLTSISEWFTWCQTCRHGGHASHMTQWFSEQSECPVTGCTCKCTLLDSMGPITNNELVEPLAQ</sequence>
<dbReference type="EMBL" id="KB293808">
    <property type="protein sequence ID" value="ELU15458.1"/>
    <property type="molecule type" value="Genomic_DNA"/>
</dbReference>
<dbReference type="InterPro" id="IPR031488">
    <property type="entry name" value="Zn_ribbon_mio"/>
</dbReference>
<dbReference type="InterPro" id="IPR015943">
    <property type="entry name" value="WD40/YVTN_repeat-like_dom_sf"/>
</dbReference>
<dbReference type="GO" id="GO:1904263">
    <property type="term" value="P:positive regulation of TORC1 signaling"/>
    <property type="evidence" value="ECO:0007669"/>
    <property type="project" value="TreeGrafter"/>
</dbReference>
<dbReference type="STRING" id="283909.R7V9C9"/>
<name>R7V9C9_CAPTE</name>
<dbReference type="Pfam" id="PF21720">
    <property type="entry name" value="MIOS_WD40"/>
    <property type="match status" value="1"/>
</dbReference>
<dbReference type="AlphaFoldDB" id="R7V9C9"/>
<keyword evidence="3" id="KW-0677">Repeat</keyword>
<keyword evidence="2" id="KW-0853">WD repeat</keyword>
<dbReference type="EMBL" id="AMQN01000653">
    <property type="status" value="NOT_ANNOTATED_CDS"/>
    <property type="molecule type" value="Genomic_DNA"/>
</dbReference>
<dbReference type="Pfam" id="PF17034">
    <property type="entry name" value="zinc_ribbon_16"/>
    <property type="match status" value="1"/>
</dbReference>
<protein>
    <submittedName>
        <fullName evidence="6 7">Uncharacterized protein</fullName>
    </submittedName>
</protein>
<feature type="domain" description="MIOS-like alpha-solenoid" evidence="5">
    <location>
        <begin position="397"/>
        <end position="630"/>
    </location>
</feature>
<dbReference type="CDD" id="cd16691">
    <property type="entry name" value="mRING-H2-C3H3C2_Mio"/>
    <property type="match status" value="1"/>
</dbReference>
<feature type="domain" description="GATOR2 complex protein MIO zinc-ribbon like" evidence="4">
    <location>
        <begin position="746"/>
        <end position="861"/>
    </location>
</feature>
<evidence type="ECO:0000256" key="2">
    <source>
        <dbReference type="ARBA" id="ARBA00022574"/>
    </source>
</evidence>
<dbReference type="OrthoDB" id="341486at2759"/>
<evidence type="ECO:0000256" key="3">
    <source>
        <dbReference type="ARBA" id="ARBA00022737"/>
    </source>
</evidence>
<reference evidence="7" key="3">
    <citation type="submission" date="2015-06" db="UniProtKB">
        <authorList>
            <consortium name="EnsemblMetazoa"/>
        </authorList>
    </citation>
    <scope>IDENTIFICATION</scope>
</reference>
<evidence type="ECO:0000256" key="1">
    <source>
        <dbReference type="ARBA" id="ARBA00009713"/>
    </source>
</evidence>
<dbReference type="OMA" id="YWIASYL"/>
<dbReference type="InterPro" id="IPR037593">
    <property type="entry name" value="MIOS/Sea4"/>
</dbReference>
<gene>
    <name evidence="6" type="ORF">CAPTEDRAFT_157856</name>
</gene>
<dbReference type="GO" id="GO:0034198">
    <property type="term" value="P:cellular response to amino acid starvation"/>
    <property type="evidence" value="ECO:0007669"/>
    <property type="project" value="TreeGrafter"/>
</dbReference>